<comment type="caution">
    <text evidence="1">The sequence shown here is derived from an EMBL/GenBank/DDBJ whole genome shotgun (WGS) entry which is preliminary data.</text>
</comment>
<dbReference type="EMBL" id="QORO01000006">
    <property type="protein sequence ID" value="RCK56922.1"/>
    <property type="molecule type" value="Genomic_DNA"/>
</dbReference>
<keyword evidence="2" id="KW-1185">Reference proteome</keyword>
<dbReference type="AlphaFoldDB" id="A0A367XVU2"/>
<evidence type="ECO:0000313" key="2">
    <source>
        <dbReference type="Proteomes" id="UP000253508"/>
    </source>
</evidence>
<reference evidence="1 2" key="1">
    <citation type="submission" date="2018-07" db="EMBL/GenBank/DDBJ databases">
        <title>Microbacterium endoborsara sp. nov., a novel actinobacterium isolated from Borszczowia aralocaspica.</title>
        <authorList>
            <person name="An D."/>
        </authorList>
    </citation>
    <scope>NUCLEOTIDE SEQUENCE [LARGE SCALE GENOMIC DNA]</scope>
    <source>
        <strain evidence="1 2">C1.15228</strain>
    </source>
</reference>
<sequence>MSLMWATRGRRWGFRFLETAGHADPLPAYDAAFGAVGDERRACSRAGDVVALRFPDPLGRRDQAGREIPHEFVVTGELAARVHTVDDGIAVVWPLVAERYAAVWDAEP</sequence>
<accession>A0A367XVU2</accession>
<dbReference type="OrthoDB" id="3829418at2"/>
<name>A0A367XVU2_9MICO</name>
<dbReference type="RefSeq" id="WP_114118794.1">
    <property type="nucleotide sequence ID" value="NZ_BMHU01000007.1"/>
</dbReference>
<protein>
    <submittedName>
        <fullName evidence="1">Uncharacterized protein</fullName>
    </submittedName>
</protein>
<evidence type="ECO:0000313" key="1">
    <source>
        <dbReference type="EMBL" id="RCK56922.1"/>
    </source>
</evidence>
<dbReference type="Proteomes" id="UP000253508">
    <property type="component" value="Unassembled WGS sequence"/>
</dbReference>
<organism evidence="1 2">
    <name type="scientific">Microbacterium sorbitolivorans</name>
    <dbReference type="NCBI Taxonomy" id="1867410"/>
    <lineage>
        <taxon>Bacteria</taxon>
        <taxon>Bacillati</taxon>
        <taxon>Actinomycetota</taxon>
        <taxon>Actinomycetes</taxon>
        <taxon>Micrococcales</taxon>
        <taxon>Microbacteriaceae</taxon>
        <taxon>Microbacterium</taxon>
    </lineage>
</organism>
<gene>
    <name evidence="1" type="ORF">DTO57_13670</name>
</gene>
<proteinExistence type="predicted"/>